<dbReference type="AlphaFoldDB" id="A0A3B0UEL6"/>
<sequence>MKNLKITSLALLLGLAVIYSCKTDPPPEPSPEEAQTALLVGTWAVSSVTFDNTARDWAGFSLAFTDGAYTSTGSPSGEEGVWKTSGTWQFVGKGTDNVNVNKFTRDDDVDVSISVIDANNLTLTFNYDEAVNGKISGITGSWVFKMTK</sequence>
<evidence type="ECO:0008006" key="2">
    <source>
        <dbReference type="Google" id="ProtNLM"/>
    </source>
</evidence>
<evidence type="ECO:0000313" key="1">
    <source>
        <dbReference type="EMBL" id="VAW28998.1"/>
    </source>
</evidence>
<dbReference type="EMBL" id="UOES01000495">
    <property type="protein sequence ID" value="VAW28998.1"/>
    <property type="molecule type" value="Genomic_DNA"/>
</dbReference>
<name>A0A3B0UEL6_9ZZZZ</name>
<protein>
    <recommendedName>
        <fullName evidence="2">Lipocalin-like domain-containing protein</fullName>
    </recommendedName>
</protein>
<gene>
    <name evidence="1" type="ORF">MNBD_BACTEROID06-876</name>
</gene>
<reference evidence="1" key="1">
    <citation type="submission" date="2018-06" db="EMBL/GenBank/DDBJ databases">
        <authorList>
            <person name="Zhirakovskaya E."/>
        </authorList>
    </citation>
    <scope>NUCLEOTIDE SEQUENCE</scope>
</reference>
<accession>A0A3B0UEL6</accession>
<organism evidence="1">
    <name type="scientific">hydrothermal vent metagenome</name>
    <dbReference type="NCBI Taxonomy" id="652676"/>
    <lineage>
        <taxon>unclassified sequences</taxon>
        <taxon>metagenomes</taxon>
        <taxon>ecological metagenomes</taxon>
    </lineage>
</organism>
<dbReference type="PROSITE" id="PS51257">
    <property type="entry name" value="PROKAR_LIPOPROTEIN"/>
    <property type="match status" value="1"/>
</dbReference>
<proteinExistence type="predicted"/>